<evidence type="ECO:0000313" key="11">
    <source>
        <dbReference type="Ensembl" id="ENSSFAP00005012483.1"/>
    </source>
</evidence>
<comment type="subcellular location">
    <subcellularLocation>
        <location evidence="2">Nucleus</location>
    </subcellularLocation>
</comment>
<dbReference type="InterPro" id="IPR045249">
    <property type="entry name" value="HARBI1-like"/>
</dbReference>
<dbReference type="InParanoid" id="A0A672G0T7"/>
<evidence type="ECO:0000256" key="2">
    <source>
        <dbReference type="ARBA" id="ARBA00004123"/>
    </source>
</evidence>
<keyword evidence="9" id="KW-0732">Signal</keyword>
<dbReference type="AlphaFoldDB" id="A0A672G0T7"/>
<keyword evidence="12" id="KW-1185">Reference proteome</keyword>
<dbReference type="OMA" id="MPQCLGA"/>
<accession>A0A672G0T7</accession>
<reference evidence="11" key="3">
    <citation type="submission" date="2025-09" db="UniProtKB">
        <authorList>
            <consortium name="Ensembl"/>
        </authorList>
    </citation>
    <scope>IDENTIFICATION</scope>
</reference>
<dbReference type="PROSITE" id="PS51257">
    <property type="entry name" value="PROKAR_LIPOPROTEIN"/>
    <property type="match status" value="1"/>
</dbReference>
<dbReference type="GO" id="GO:0004518">
    <property type="term" value="F:nuclease activity"/>
    <property type="evidence" value="ECO:0007669"/>
    <property type="project" value="UniProtKB-KW"/>
</dbReference>
<keyword evidence="7" id="KW-0539">Nucleus</keyword>
<keyword evidence="5" id="KW-0479">Metal-binding</keyword>
<evidence type="ECO:0000256" key="8">
    <source>
        <dbReference type="SAM" id="MobiDB-lite"/>
    </source>
</evidence>
<dbReference type="GO" id="GO:0016787">
    <property type="term" value="F:hydrolase activity"/>
    <property type="evidence" value="ECO:0007669"/>
    <property type="project" value="UniProtKB-KW"/>
</dbReference>
<keyword evidence="6" id="KW-0378">Hydrolase</keyword>
<evidence type="ECO:0000256" key="3">
    <source>
        <dbReference type="ARBA" id="ARBA00006958"/>
    </source>
</evidence>
<comment type="similarity">
    <text evidence="3">Belongs to the HARBI1 family.</text>
</comment>
<reference evidence="11" key="2">
    <citation type="submission" date="2025-08" db="UniProtKB">
        <authorList>
            <consortium name="Ensembl"/>
        </authorList>
    </citation>
    <scope>IDENTIFICATION</scope>
</reference>
<dbReference type="GO" id="GO:0046872">
    <property type="term" value="F:metal ion binding"/>
    <property type="evidence" value="ECO:0007669"/>
    <property type="project" value="UniProtKB-KW"/>
</dbReference>
<dbReference type="Pfam" id="PF13359">
    <property type="entry name" value="DDE_Tnp_4"/>
    <property type="match status" value="1"/>
</dbReference>
<feature type="domain" description="DDE Tnp4" evidence="10">
    <location>
        <begin position="202"/>
        <end position="365"/>
    </location>
</feature>
<dbReference type="GO" id="GO:0005634">
    <property type="term" value="C:nucleus"/>
    <property type="evidence" value="ECO:0007669"/>
    <property type="project" value="UniProtKB-SubCell"/>
</dbReference>
<comment type="cofactor">
    <cofactor evidence="1">
        <name>a divalent metal cation</name>
        <dbReference type="ChEBI" id="CHEBI:60240"/>
    </cofactor>
</comment>
<dbReference type="OrthoDB" id="2668416at2759"/>
<dbReference type="Ensembl" id="ENSSFAT00005013032.1">
    <property type="protein sequence ID" value="ENSSFAP00005012483.1"/>
    <property type="gene ID" value="ENSSFAG00005006902.1"/>
</dbReference>
<dbReference type="PANTHER" id="PTHR22930:SF85">
    <property type="entry name" value="GH03217P-RELATED"/>
    <property type="match status" value="1"/>
</dbReference>
<evidence type="ECO:0000256" key="9">
    <source>
        <dbReference type="SAM" id="SignalP"/>
    </source>
</evidence>
<gene>
    <name evidence="11" type="primary">LOC115409041</name>
</gene>
<evidence type="ECO:0000259" key="10">
    <source>
        <dbReference type="Pfam" id="PF13359"/>
    </source>
</evidence>
<keyword evidence="4" id="KW-0540">Nuclease</keyword>
<feature type="region of interest" description="Disordered" evidence="8">
    <location>
        <begin position="382"/>
        <end position="403"/>
    </location>
</feature>
<dbReference type="InterPro" id="IPR027806">
    <property type="entry name" value="HARBI1_dom"/>
</dbReference>
<protein>
    <submittedName>
        <fullName evidence="11">Protein ALP1-like</fullName>
    </submittedName>
</protein>
<dbReference type="RefSeq" id="XP_029975867.1">
    <property type="nucleotide sequence ID" value="XM_030120007.1"/>
</dbReference>
<feature type="chain" id="PRO_5025327975" evidence="9">
    <location>
        <begin position="19"/>
        <end position="418"/>
    </location>
</feature>
<reference evidence="11" key="1">
    <citation type="submission" date="2019-06" db="EMBL/GenBank/DDBJ databases">
        <authorList>
            <consortium name="Wellcome Sanger Institute Data Sharing"/>
        </authorList>
    </citation>
    <scope>NUCLEOTIDE SEQUENCE [LARGE SCALE GENOMIC DNA]</scope>
</reference>
<evidence type="ECO:0000256" key="4">
    <source>
        <dbReference type="ARBA" id="ARBA00022722"/>
    </source>
</evidence>
<dbReference type="PANTHER" id="PTHR22930">
    <property type="match status" value="1"/>
</dbReference>
<dbReference type="GeneID" id="115409041"/>
<proteinExistence type="inferred from homology"/>
<organism evidence="11 12">
    <name type="scientific">Salarias fasciatus</name>
    <name type="common">Jewelled blenny</name>
    <name type="synonym">Blennius fasciatus</name>
    <dbReference type="NCBI Taxonomy" id="181472"/>
    <lineage>
        <taxon>Eukaryota</taxon>
        <taxon>Metazoa</taxon>
        <taxon>Chordata</taxon>
        <taxon>Craniata</taxon>
        <taxon>Vertebrata</taxon>
        <taxon>Euteleostomi</taxon>
        <taxon>Actinopterygii</taxon>
        <taxon>Neopterygii</taxon>
        <taxon>Teleostei</taxon>
        <taxon>Neoteleostei</taxon>
        <taxon>Acanthomorphata</taxon>
        <taxon>Ovalentaria</taxon>
        <taxon>Blenniimorphae</taxon>
        <taxon>Blenniiformes</taxon>
        <taxon>Blennioidei</taxon>
        <taxon>Blenniidae</taxon>
        <taxon>Salariinae</taxon>
        <taxon>Salarias</taxon>
    </lineage>
</organism>
<evidence type="ECO:0000256" key="1">
    <source>
        <dbReference type="ARBA" id="ARBA00001968"/>
    </source>
</evidence>
<evidence type="ECO:0000256" key="5">
    <source>
        <dbReference type="ARBA" id="ARBA00022723"/>
    </source>
</evidence>
<dbReference type="Proteomes" id="UP000472267">
    <property type="component" value="Chromosome 22"/>
</dbReference>
<feature type="signal peptide" evidence="9">
    <location>
        <begin position="1"/>
        <end position="18"/>
    </location>
</feature>
<evidence type="ECO:0000313" key="12">
    <source>
        <dbReference type="Proteomes" id="UP000472267"/>
    </source>
</evidence>
<name>A0A672G0T7_SALFA</name>
<evidence type="ECO:0000256" key="6">
    <source>
        <dbReference type="ARBA" id="ARBA00022801"/>
    </source>
</evidence>
<sequence>MDAEKTALVLSFVQTLLACLHLQTQMLCYVEEQRRRSARRLAVLYQLSLPLRPRVACQRRRRFWIRPGRSARWWENFEKELVPPEDWLENFRMCRASLLALAELLRPHIEGQRTVMRSPVSVVVKVACTLHYLADEGGLRRTANAFGLSRSAVSTIVRLVCEAIAVHLGPTYIRLPATEDEVRRLARGFELAHGLPQCLGAVDGTHVDIKQPSASSSDYLNRKGRFTLNVQATADFQHCFLDVVVKWPGSAHDAHIFSNSSLNGDLRSAKIPPCPRKLVEDEEAVPVYLLGDAAYPLLPYLMREYPGSGRCAREQQLGRRLRRARTSIELAFGRLKARFRALRRVMDINLNDLPFVIYACFVLHNYCEASGDAIDDGAVADSVQHDRDNQPEAEEAAPDGHTAEGERVRRVLAKFLHP</sequence>
<evidence type="ECO:0000256" key="7">
    <source>
        <dbReference type="ARBA" id="ARBA00023242"/>
    </source>
</evidence>